<organism evidence="1 2">
    <name type="scientific">Edaphosphingomonas haloaromaticamans</name>
    <dbReference type="NCBI Taxonomy" id="653954"/>
    <lineage>
        <taxon>Bacteria</taxon>
        <taxon>Pseudomonadati</taxon>
        <taxon>Pseudomonadota</taxon>
        <taxon>Alphaproteobacteria</taxon>
        <taxon>Sphingomonadales</taxon>
        <taxon>Rhizorhabdaceae</taxon>
        <taxon>Edaphosphingomonas</taxon>
    </lineage>
</organism>
<dbReference type="AlphaFoldDB" id="A0A1S1H8Z0"/>
<gene>
    <name evidence="1" type="ORF">BHE75_04561</name>
</gene>
<keyword evidence="2" id="KW-1185">Reference proteome</keyword>
<sequence length="111" mass="11940">MTSLNAVMSAKPGEGPNFFGYIYGPQAKVTPPRDAPPMFAAIAFDDPLFPTMGFPIVEAWHKANRPVELHAYAKGGHGFGLGIEGTTTPLMLDQFVAWLNAGGFLKSQKSE</sequence>
<dbReference type="EMBL" id="MIPT01000003">
    <property type="protein sequence ID" value="OHT17763.1"/>
    <property type="molecule type" value="Genomic_DNA"/>
</dbReference>
<comment type="caution">
    <text evidence="1">The sequence shown here is derived from an EMBL/GenBank/DDBJ whole genome shotgun (WGS) entry which is preliminary data.</text>
</comment>
<name>A0A1S1H8Z0_9SPHN</name>
<dbReference type="InterPro" id="IPR029058">
    <property type="entry name" value="AB_hydrolase_fold"/>
</dbReference>
<accession>A0A1S1H8Z0</accession>
<evidence type="ECO:0000313" key="1">
    <source>
        <dbReference type="EMBL" id="OHT17763.1"/>
    </source>
</evidence>
<protein>
    <submittedName>
        <fullName evidence="1">Uncharacterized protein</fullName>
    </submittedName>
</protein>
<evidence type="ECO:0000313" key="2">
    <source>
        <dbReference type="Proteomes" id="UP000179467"/>
    </source>
</evidence>
<reference evidence="1 2" key="1">
    <citation type="submission" date="2016-09" db="EMBL/GenBank/DDBJ databases">
        <title>Metabolic pathway, cell adaptation mechanisms and a novel monoxygenase revealed through proteogenomic-transcription analysis of a Sphingomonas haloaromaticamans strain degrading the fungicide ortho-phenylphenol.</title>
        <authorList>
            <person name="Perruchon C."/>
            <person name="Papadopoulou E.S."/>
            <person name="Rousidou C."/>
            <person name="Vasileiadis S."/>
            <person name="Tanou G."/>
            <person name="Amoutzias G."/>
            <person name="Molassiotis A."/>
            <person name="Karpouzas D.G."/>
        </authorList>
    </citation>
    <scope>NUCLEOTIDE SEQUENCE [LARGE SCALE GENOMIC DNA]</scope>
    <source>
        <strain evidence="1 2">P3</strain>
    </source>
</reference>
<dbReference type="Proteomes" id="UP000179467">
    <property type="component" value="Unassembled WGS sequence"/>
</dbReference>
<dbReference type="SUPFAM" id="SSF53474">
    <property type="entry name" value="alpha/beta-Hydrolases"/>
    <property type="match status" value="1"/>
</dbReference>
<dbReference type="Gene3D" id="3.40.50.1820">
    <property type="entry name" value="alpha/beta hydrolase"/>
    <property type="match status" value="1"/>
</dbReference>
<proteinExistence type="predicted"/>